<dbReference type="InterPro" id="IPR043128">
    <property type="entry name" value="Rev_trsase/Diguanyl_cyclase"/>
</dbReference>
<dbReference type="InterPro" id="IPR036775">
    <property type="entry name" value="DNA_pol_Y-fam_lit_finger_sf"/>
</dbReference>
<keyword evidence="4" id="KW-0808">Transferase</keyword>
<dbReference type="AlphaFoldDB" id="A9NFA5"/>
<dbReference type="HOGENOM" id="CLU_012348_5_0_14"/>
<dbReference type="GO" id="GO:0005829">
    <property type="term" value="C:cytosol"/>
    <property type="evidence" value="ECO:0007669"/>
    <property type="project" value="TreeGrafter"/>
</dbReference>
<dbReference type="GO" id="GO:0006281">
    <property type="term" value="P:DNA repair"/>
    <property type="evidence" value="ECO:0007669"/>
    <property type="project" value="InterPro"/>
</dbReference>
<dbReference type="Proteomes" id="UP000008558">
    <property type="component" value="Chromosome"/>
</dbReference>
<feature type="region of interest" description="Disordered" evidence="2">
    <location>
        <begin position="429"/>
        <end position="448"/>
    </location>
</feature>
<keyword evidence="5" id="KW-1185">Reference proteome</keyword>
<dbReference type="InterPro" id="IPR053848">
    <property type="entry name" value="IMS_HHH_1"/>
</dbReference>
<evidence type="ECO:0000313" key="5">
    <source>
        <dbReference type="Proteomes" id="UP000008558"/>
    </source>
</evidence>
<proteinExistence type="inferred from homology"/>
<gene>
    <name evidence="4" type="ordered locus">ACL_0414</name>
</gene>
<feature type="domain" description="UmuC" evidence="3">
    <location>
        <begin position="37"/>
        <end position="226"/>
    </location>
</feature>
<evidence type="ECO:0000259" key="3">
    <source>
        <dbReference type="PROSITE" id="PS50173"/>
    </source>
</evidence>
<name>A9NFA5_ACHLI</name>
<dbReference type="Gene3D" id="1.10.150.20">
    <property type="entry name" value="5' to 3' exonuclease, C-terminal subdomain"/>
    <property type="match status" value="1"/>
</dbReference>
<sequence>MMCIFNLLSSNCLYIMKKLGRRNKMEDLKIYQLNKTILCIDLKSFYASVECVLRGLDPFKTPLVVADKSRGGGSIVLAVSPYLKSLGVPSRCRIFELPEDLNIIYAKPQMQTYLEYSASVIGVYLDFISEADLYVYSIDEAFLDLTSYLAYYKKTDIELAEEILNTITSKLGLTATCGIGPNMIMSKLSMDIEAKKNPNNIAKWNYDDIKDHLWPVTPLSKMWGIGHRMESHLNKLGLFTIGDIANYPKEKLKRRFGVLGEELWYHTHGIDLSEIKDKYKLRTKPKSFGSGQVLFRDYSETEIMTIILEMVDDVTRRLRIAKKRAQTISLSIGYTKSVAGGFSRQVTLEQPTSSEATIYQTCQDLFDMYYEGYPIRTVGVHLSKLTDSKVYQYSLFEDAHQLEKEYQLHMTMDKIKHKFGKNSVIRLSSEQEHATAKQRNKQIGGHHV</sequence>
<dbReference type="Pfam" id="PF00817">
    <property type="entry name" value="IMS"/>
    <property type="match status" value="1"/>
</dbReference>
<feature type="compositionally biased region" description="Basic residues" evidence="2">
    <location>
        <begin position="436"/>
        <end position="448"/>
    </location>
</feature>
<dbReference type="Gene3D" id="3.40.1170.60">
    <property type="match status" value="1"/>
</dbReference>
<dbReference type="EMBL" id="CP000896">
    <property type="protein sequence ID" value="ABX81035.1"/>
    <property type="molecule type" value="Genomic_DNA"/>
</dbReference>
<evidence type="ECO:0000256" key="1">
    <source>
        <dbReference type="ARBA" id="ARBA00010945"/>
    </source>
</evidence>
<dbReference type="InterPro" id="IPR001126">
    <property type="entry name" value="UmuC"/>
</dbReference>
<dbReference type="SUPFAM" id="SSF100879">
    <property type="entry name" value="Lesion bypass DNA polymerase (Y-family), little finger domain"/>
    <property type="match status" value="1"/>
</dbReference>
<dbReference type="STRING" id="441768.ACL_0414"/>
<organism evidence="4 5">
    <name type="scientific">Acholeplasma laidlawii (strain PG-8A)</name>
    <dbReference type="NCBI Taxonomy" id="441768"/>
    <lineage>
        <taxon>Bacteria</taxon>
        <taxon>Bacillati</taxon>
        <taxon>Mycoplasmatota</taxon>
        <taxon>Mollicutes</taxon>
        <taxon>Acholeplasmatales</taxon>
        <taxon>Acholeplasmataceae</taxon>
        <taxon>Acholeplasma</taxon>
    </lineage>
</organism>
<dbReference type="GO" id="GO:0003684">
    <property type="term" value="F:damaged DNA binding"/>
    <property type="evidence" value="ECO:0007669"/>
    <property type="project" value="InterPro"/>
</dbReference>
<dbReference type="PANTHER" id="PTHR11076:SF35">
    <property type="entry name" value="DNA REPAIR PROTEIN HOMOLOG YOBH"/>
    <property type="match status" value="1"/>
</dbReference>
<dbReference type="InterPro" id="IPR043502">
    <property type="entry name" value="DNA/RNA_pol_sf"/>
</dbReference>
<evidence type="ECO:0000256" key="2">
    <source>
        <dbReference type="SAM" id="MobiDB-lite"/>
    </source>
</evidence>
<comment type="similarity">
    <text evidence="1">Belongs to the DNA polymerase type-Y family.</text>
</comment>
<dbReference type="EC" id="2.7.7.7" evidence="4"/>
<dbReference type="GO" id="GO:0009432">
    <property type="term" value="P:SOS response"/>
    <property type="evidence" value="ECO:0007669"/>
    <property type="project" value="TreeGrafter"/>
</dbReference>
<dbReference type="PANTHER" id="PTHR11076">
    <property type="entry name" value="DNA REPAIR POLYMERASE UMUC / TRANSFERASE FAMILY MEMBER"/>
    <property type="match status" value="1"/>
</dbReference>
<dbReference type="Pfam" id="PF11799">
    <property type="entry name" value="IMS_C"/>
    <property type="match status" value="1"/>
</dbReference>
<dbReference type="GO" id="GO:0042276">
    <property type="term" value="P:error-prone translesion synthesis"/>
    <property type="evidence" value="ECO:0007669"/>
    <property type="project" value="TreeGrafter"/>
</dbReference>
<dbReference type="eggNOG" id="COG0389">
    <property type="taxonomic scope" value="Bacteria"/>
</dbReference>
<dbReference type="Gene3D" id="3.30.1490.100">
    <property type="entry name" value="DNA polymerase, Y-family, little finger domain"/>
    <property type="match status" value="1"/>
</dbReference>
<dbReference type="InterPro" id="IPR050116">
    <property type="entry name" value="DNA_polymerase-Y"/>
</dbReference>
<protein>
    <submittedName>
        <fullName evidence="4">DNA-damage repair protein</fullName>
        <ecNumber evidence="4">2.7.7.7</ecNumber>
    </submittedName>
</protein>
<dbReference type="Pfam" id="PF21999">
    <property type="entry name" value="IMS_HHH_1"/>
    <property type="match status" value="1"/>
</dbReference>
<accession>A9NFA5</accession>
<reference evidence="4 5" key="1">
    <citation type="journal article" date="2011" name="J. Bacteriol.">
        <title>Complete genome and proteome of Acholeplasma laidlawii.</title>
        <authorList>
            <person name="Lazarev V.N."/>
            <person name="Levitskii S.A."/>
            <person name="Basovskii Y.I."/>
            <person name="Chukin M.M."/>
            <person name="Akopian T.A."/>
            <person name="Vereshchagin V.V."/>
            <person name="Kostrjukova E.S."/>
            <person name="Kovaleva G.Y."/>
            <person name="Kazanov M.D."/>
            <person name="Malko D.B."/>
            <person name="Vitreschak A.G."/>
            <person name="Sernova N.V."/>
            <person name="Gelfand M.S."/>
            <person name="Demina I.A."/>
            <person name="Serebryakova M.V."/>
            <person name="Galyamina M.A."/>
            <person name="Vtyurin N.N."/>
            <person name="Rogov S.I."/>
            <person name="Alexeev D.G."/>
            <person name="Ladygina V.G."/>
            <person name="Govorun V.M."/>
        </authorList>
    </citation>
    <scope>NUCLEOTIDE SEQUENCE [LARGE SCALE GENOMIC DNA]</scope>
    <source>
        <strain evidence="4 5">PG-8A</strain>
    </source>
</reference>
<dbReference type="GO" id="GO:0003887">
    <property type="term" value="F:DNA-directed DNA polymerase activity"/>
    <property type="evidence" value="ECO:0007669"/>
    <property type="project" value="UniProtKB-EC"/>
</dbReference>
<dbReference type="KEGG" id="acl:ACL_0414"/>
<dbReference type="PROSITE" id="PS50173">
    <property type="entry name" value="UMUC"/>
    <property type="match status" value="1"/>
</dbReference>
<dbReference type="Gene3D" id="3.30.70.270">
    <property type="match status" value="1"/>
</dbReference>
<dbReference type="CDD" id="cd01700">
    <property type="entry name" value="PolY_Pol_V_umuC"/>
    <property type="match status" value="1"/>
</dbReference>
<dbReference type="InterPro" id="IPR017961">
    <property type="entry name" value="DNA_pol_Y-fam_little_finger"/>
</dbReference>
<evidence type="ECO:0000313" key="4">
    <source>
        <dbReference type="EMBL" id="ABX81035.1"/>
    </source>
</evidence>
<dbReference type="SUPFAM" id="SSF56672">
    <property type="entry name" value="DNA/RNA polymerases"/>
    <property type="match status" value="1"/>
</dbReference>
<keyword evidence="4" id="KW-0548">Nucleotidyltransferase</keyword>